<dbReference type="SUPFAM" id="SSF46894">
    <property type="entry name" value="C-terminal effector domain of the bipartite response regulators"/>
    <property type="match status" value="1"/>
</dbReference>
<name>A0AB39HCR5_9VIBR</name>
<dbReference type="PROSITE" id="PS51755">
    <property type="entry name" value="OMPR_PHOB"/>
    <property type="match status" value="1"/>
</dbReference>
<organism evidence="6">
    <name type="scientific">Vibrio sp. HB236076</name>
    <dbReference type="NCBI Taxonomy" id="3232307"/>
    <lineage>
        <taxon>Bacteria</taxon>
        <taxon>Pseudomonadati</taxon>
        <taxon>Pseudomonadota</taxon>
        <taxon>Gammaproteobacteria</taxon>
        <taxon>Vibrionales</taxon>
        <taxon>Vibrionaceae</taxon>
        <taxon>Vibrio</taxon>
    </lineage>
</organism>
<proteinExistence type="predicted"/>
<dbReference type="InterPro" id="IPR036388">
    <property type="entry name" value="WH-like_DNA-bd_sf"/>
</dbReference>
<dbReference type="SMART" id="SM00862">
    <property type="entry name" value="Trans_reg_C"/>
    <property type="match status" value="1"/>
</dbReference>
<dbReference type="AlphaFoldDB" id="A0AB39HCR5"/>
<accession>A0AB39HCR5</accession>
<dbReference type="InterPro" id="IPR001867">
    <property type="entry name" value="OmpR/PhoB-type_DNA-bd"/>
</dbReference>
<dbReference type="GO" id="GO:0006355">
    <property type="term" value="P:regulation of DNA-templated transcription"/>
    <property type="evidence" value="ECO:0007669"/>
    <property type="project" value="InterPro"/>
</dbReference>
<keyword evidence="1 2" id="KW-0238">DNA-binding</keyword>
<keyword evidence="4" id="KW-0472">Membrane</keyword>
<keyword evidence="4" id="KW-0812">Transmembrane</keyword>
<protein>
    <submittedName>
        <fullName evidence="6">Transcriptional regulator</fullName>
    </submittedName>
</protein>
<evidence type="ECO:0000313" key="6">
    <source>
        <dbReference type="EMBL" id="XDK24460.1"/>
    </source>
</evidence>
<dbReference type="EMBL" id="CP162601">
    <property type="protein sequence ID" value="XDK24460.1"/>
    <property type="molecule type" value="Genomic_DNA"/>
</dbReference>
<gene>
    <name evidence="6" type="ORF">AB0763_09550</name>
</gene>
<dbReference type="RefSeq" id="WP_306100910.1">
    <property type="nucleotide sequence ID" value="NZ_CP162601.1"/>
</dbReference>
<evidence type="ECO:0000256" key="4">
    <source>
        <dbReference type="SAM" id="Phobius"/>
    </source>
</evidence>
<dbReference type="InterPro" id="IPR016032">
    <property type="entry name" value="Sig_transdc_resp-reg_C-effctor"/>
</dbReference>
<feature type="DNA-binding region" description="OmpR/PhoB-type" evidence="2">
    <location>
        <begin position="6"/>
        <end position="109"/>
    </location>
</feature>
<keyword evidence="4" id="KW-1133">Transmembrane helix</keyword>
<evidence type="ECO:0000256" key="1">
    <source>
        <dbReference type="ARBA" id="ARBA00023125"/>
    </source>
</evidence>
<evidence type="ECO:0000256" key="2">
    <source>
        <dbReference type="PROSITE-ProRule" id="PRU01091"/>
    </source>
</evidence>
<dbReference type="Gene3D" id="1.10.10.10">
    <property type="entry name" value="Winged helix-like DNA-binding domain superfamily/Winged helix DNA-binding domain"/>
    <property type="match status" value="1"/>
</dbReference>
<evidence type="ECO:0000256" key="3">
    <source>
        <dbReference type="SAM" id="MobiDB-lite"/>
    </source>
</evidence>
<dbReference type="KEGG" id="vih:AB0763_09550"/>
<evidence type="ECO:0000259" key="5">
    <source>
        <dbReference type="PROSITE" id="PS51755"/>
    </source>
</evidence>
<dbReference type="GO" id="GO:0003677">
    <property type="term" value="F:DNA binding"/>
    <property type="evidence" value="ECO:0007669"/>
    <property type="project" value="UniProtKB-UniRule"/>
</dbReference>
<feature type="transmembrane region" description="Helical" evidence="4">
    <location>
        <begin position="179"/>
        <end position="203"/>
    </location>
</feature>
<dbReference type="Pfam" id="PF00486">
    <property type="entry name" value="Trans_reg_C"/>
    <property type="match status" value="1"/>
</dbReference>
<feature type="domain" description="OmpR/PhoB-type" evidence="5">
    <location>
        <begin position="6"/>
        <end position="109"/>
    </location>
</feature>
<reference evidence="6" key="1">
    <citation type="submission" date="2024-07" db="EMBL/GenBank/DDBJ databases">
        <title>Genome Analysis of a Potential Novel Vibrio Species Secreting pH- and Thermo-stable Alginate Lyase and its Application in Producing Alginate Oligosaccharides.</title>
        <authorList>
            <person name="Huang H."/>
            <person name="Bao K."/>
        </authorList>
    </citation>
    <scope>NUCLEOTIDE SEQUENCE</scope>
    <source>
        <strain evidence="6">HB236076</strain>
    </source>
</reference>
<dbReference type="CDD" id="cd00383">
    <property type="entry name" value="trans_reg_C"/>
    <property type="match status" value="1"/>
</dbReference>
<dbReference type="GO" id="GO:0000160">
    <property type="term" value="P:phosphorelay signal transduction system"/>
    <property type="evidence" value="ECO:0007669"/>
    <property type="project" value="InterPro"/>
</dbReference>
<sequence>MNSIDSKFLIAGRFLFDSNSNCLYDQQSDEESSRLGSNEGRILLLLCQNPNDVITRQELHEFVWREQGFEVDDSSLTQAISTLRKSLKDSTRSPIYIKTVPKRGYQLICAVETCYIDTPLTLETPLKKASEAPQSNTDKHRTTTPDATDSLLPVEGETSSLFSGAQTNSKPLKQQRSPLSWRMGSMCIAMLTVAILLPIYTAFFSMPPTSELKLLMRYQNTPVYSSLYYPSIEKWKKDIQLCVSHYLTQRQAQALPTQIIVTGGEEDKLVLNYIHKENQASDNFTVRILYDKQAQLAQVCQ</sequence>
<feature type="region of interest" description="Disordered" evidence="3">
    <location>
        <begin position="126"/>
        <end position="150"/>
    </location>
</feature>